<proteinExistence type="predicted"/>
<comment type="caution">
    <text evidence="2">The sequence shown here is derived from an EMBL/GenBank/DDBJ whole genome shotgun (WGS) entry which is preliminary data.</text>
</comment>
<feature type="signal peptide" evidence="1">
    <location>
        <begin position="1"/>
        <end position="24"/>
    </location>
</feature>
<dbReference type="Proteomes" id="UP000729402">
    <property type="component" value="Unassembled WGS sequence"/>
</dbReference>
<evidence type="ECO:0008006" key="4">
    <source>
        <dbReference type="Google" id="ProtNLM"/>
    </source>
</evidence>
<organism evidence="2 3">
    <name type="scientific">Zizania palustris</name>
    <name type="common">Northern wild rice</name>
    <dbReference type="NCBI Taxonomy" id="103762"/>
    <lineage>
        <taxon>Eukaryota</taxon>
        <taxon>Viridiplantae</taxon>
        <taxon>Streptophyta</taxon>
        <taxon>Embryophyta</taxon>
        <taxon>Tracheophyta</taxon>
        <taxon>Spermatophyta</taxon>
        <taxon>Magnoliopsida</taxon>
        <taxon>Liliopsida</taxon>
        <taxon>Poales</taxon>
        <taxon>Poaceae</taxon>
        <taxon>BOP clade</taxon>
        <taxon>Oryzoideae</taxon>
        <taxon>Oryzeae</taxon>
        <taxon>Zizaniinae</taxon>
        <taxon>Zizania</taxon>
    </lineage>
</organism>
<dbReference type="AlphaFoldDB" id="A0A8J5R5V1"/>
<name>A0A8J5R5V1_ZIZPA</name>
<sequence length="80" mass="9022">MDRRINAALCSILLLLALGNPTSAEEICYEATTVSPLCLGFTCKLDCWVFAKANKSKMKIHKCLGKGYKYKCYCEVCRNY</sequence>
<dbReference type="EMBL" id="JAAALK010000290">
    <property type="protein sequence ID" value="KAG8046856.1"/>
    <property type="molecule type" value="Genomic_DNA"/>
</dbReference>
<keyword evidence="3" id="KW-1185">Reference proteome</keyword>
<gene>
    <name evidence="2" type="ORF">GUJ93_ZPchr0008g12862</name>
</gene>
<evidence type="ECO:0000313" key="3">
    <source>
        <dbReference type="Proteomes" id="UP000729402"/>
    </source>
</evidence>
<keyword evidence="1" id="KW-0732">Signal</keyword>
<accession>A0A8J5R5V1</accession>
<evidence type="ECO:0000256" key="1">
    <source>
        <dbReference type="SAM" id="SignalP"/>
    </source>
</evidence>
<feature type="chain" id="PRO_5035306376" description="Knottin scorpion toxin-like domain-containing protein" evidence="1">
    <location>
        <begin position="25"/>
        <end position="80"/>
    </location>
</feature>
<reference evidence="2" key="2">
    <citation type="submission" date="2021-02" db="EMBL/GenBank/DDBJ databases">
        <authorList>
            <person name="Kimball J.A."/>
            <person name="Haas M.W."/>
            <person name="Macchietto M."/>
            <person name="Kono T."/>
            <person name="Duquette J."/>
            <person name="Shao M."/>
        </authorList>
    </citation>
    <scope>NUCLEOTIDE SEQUENCE</scope>
    <source>
        <tissue evidence="2">Fresh leaf tissue</tissue>
    </source>
</reference>
<reference evidence="2" key="1">
    <citation type="journal article" date="2021" name="bioRxiv">
        <title>Whole Genome Assembly and Annotation of Northern Wild Rice, Zizania palustris L., Supports a Whole Genome Duplication in the Zizania Genus.</title>
        <authorList>
            <person name="Haas M."/>
            <person name="Kono T."/>
            <person name="Macchietto M."/>
            <person name="Millas R."/>
            <person name="McGilp L."/>
            <person name="Shao M."/>
            <person name="Duquette J."/>
            <person name="Hirsch C.N."/>
            <person name="Kimball J."/>
        </authorList>
    </citation>
    <scope>NUCLEOTIDE SEQUENCE</scope>
    <source>
        <tissue evidence="2">Fresh leaf tissue</tissue>
    </source>
</reference>
<evidence type="ECO:0000313" key="2">
    <source>
        <dbReference type="EMBL" id="KAG8046856.1"/>
    </source>
</evidence>
<protein>
    <recommendedName>
        <fullName evidence="4">Knottin scorpion toxin-like domain-containing protein</fullName>
    </recommendedName>
</protein>